<evidence type="ECO:0000256" key="1">
    <source>
        <dbReference type="SAM" id="SignalP"/>
    </source>
</evidence>
<feature type="domain" description="Excalibur calcium-binding" evidence="2">
    <location>
        <begin position="31"/>
        <end position="67"/>
    </location>
</feature>
<evidence type="ECO:0000313" key="3">
    <source>
        <dbReference type="EMBL" id="SBS72785.1"/>
    </source>
</evidence>
<dbReference type="AlphaFoldDB" id="A0A1Y5P287"/>
<sequence length="68" mass="7098">MIRPIGMLAVSAFFTVAIGIAAPAHATPTVPFKNCTAAKSAGYCDIPTDSPLYTPSQDRDSDGYACEC</sequence>
<dbReference type="InterPro" id="IPR008613">
    <property type="entry name" value="Excalibur_Ca-bd_domain"/>
</dbReference>
<dbReference type="SMART" id="SM00894">
    <property type="entry name" value="Excalibur"/>
    <property type="match status" value="1"/>
</dbReference>
<accession>A0A1Y5P287</accession>
<name>A0A1Y5P287_9MYCO</name>
<feature type="signal peptide" evidence="1">
    <location>
        <begin position="1"/>
        <end position="26"/>
    </location>
</feature>
<feature type="chain" id="PRO_5013232402" evidence="1">
    <location>
        <begin position="27"/>
        <end position="68"/>
    </location>
</feature>
<gene>
    <name evidence="3" type="ORF">MHPYR_150001</name>
</gene>
<protein>
    <submittedName>
        <fullName evidence="3">Excalibur domain protein</fullName>
    </submittedName>
</protein>
<dbReference type="EMBL" id="FLQS01000007">
    <property type="protein sequence ID" value="SBS72785.1"/>
    <property type="molecule type" value="Genomic_DNA"/>
</dbReference>
<organism evidence="3">
    <name type="scientific">uncultured Mycobacterium sp</name>
    <dbReference type="NCBI Taxonomy" id="171292"/>
    <lineage>
        <taxon>Bacteria</taxon>
        <taxon>Bacillati</taxon>
        <taxon>Actinomycetota</taxon>
        <taxon>Actinomycetes</taxon>
        <taxon>Mycobacteriales</taxon>
        <taxon>Mycobacteriaceae</taxon>
        <taxon>Mycobacterium</taxon>
        <taxon>environmental samples</taxon>
    </lineage>
</organism>
<reference evidence="3" key="1">
    <citation type="submission" date="2016-03" db="EMBL/GenBank/DDBJ databases">
        <authorList>
            <person name="Ploux O."/>
        </authorList>
    </citation>
    <scope>NUCLEOTIDE SEQUENCE</scope>
    <source>
        <strain evidence="3">UC10</strain>
    </source>
</reference>
<keyword evidence="1" id="KW-0732">Signal</keyword>
<dbReference type="Pfam" id="PF05901">
    <property type="entry name" value="Excalibur"/>
    <property type="match status" value="1"/>
</dbReference>
<proteinExistence type="predicted"/>
<evidence type="ECO:0000259" key="2">
    <source>
        <dbReference type="SMART" id="SM00894"/>
    </source>
</evidence>